<sequence length="69" mass="8022">MTIIYGETGRDVPDGDNLINITKQPEMDPRIDLTKPGCTGYSSQKILKEYGNWSKIIYYDRDNWNLIRP</sequence>
<dbReference type="AlphaFoldDB" id="A0AAF0JNR7"/>
<protein>
    <submittedName>
        <fullName evidence="1">Uncharacterized protein</fullName>
    </submittedName>
</protein>
<name>A0AAF0JNR7_9EURY</name>
<proteinExistence type="predicted"/>
<dbReference type="GeneID" id="79949897"/>
<dbReference type="KEGG" id="manq:L1994_05825"/>
<gene>
    <name evidence="1" type="ORF">L1994_05825</name>
</gene>
<organism evidence="1 2">
    <name type="scientific">Methanomicrobium antiquum</name>
    <dbReference type="NCBI Taxonomy" id="487686"/>
    <lineage>
        <taxon>Archaea</taxon>
        <taxon>Methanobacteriati</taxon>
        <taxon>Methanobacteriota</taxon>
        <taxon>Stenosarchaea group</taxon>
        <taxon>Methanomicrobia</taxon>
        <taxon>Methanomicrobiales</taxon>
        <taxon>Methanomicrobiaceae</taxon>
        <taxon>Methanomicrobium</taxon>
    </lineage>
</organism>
<evidence type="ECO:0000313" key="2">
    <source>
        <dbReference type="Proteomes" id="UP001218895"/>
    </source>
</evidence>
<keyword evidence="2" id="KW-1185">Reference proteome</keyword>
<dbReference type="Proteomes" id="UP001218895">
    <property type="component" value="Chromosome"/>
</dbReference>
<evidence type="ECO:0000313" key="1">
    <source>
        <dbReference type="EMBL" id="WFN37900.1"/>
    </source>
</evidence>
<dbReference type="RefSeq" id="WP_278100739.1">
    <property type="nucleotide sequence ID" value="NZ_CP091092.1"/>
</dbReference>
<dbReference type="EMBL" id="CP091092">
    <property type="protein sequence ID" value="WFN37900.1"/>
    <property type="molecule type" value="Genomic_DNA"/>
</dbReference>
<accession>A0AAF0JNR7</accession>
<reference evidence="1" key="1">
    <citation type="submission" date="2022-01" db="EMBL/GenBank/DDBJ databases">
        <title>Complete genome of Methanomicrobium antiquum DSM 21220.</title>
        <authorList>
            <person name="Chen S.-C."/>
            <person name="You Y.-T."/>
            <person name="Zhou Y.-Z."/>
            <person name="Lai M.-C."/>
        </authorList>
    </citation>
    <scope>NUCLEOTIDE SEQUENCE</scope>
    <source>
        <strain evidence="1">DSM 21220</strain>
    </source>
</reference>